<dbReference type="InterPro" id="IPR004843">
    <property type="entry name" value="Calcineurin-like_PHP"/>
</dbReference>
<dbReference type="Proteomes" id="UP000646579">
    <property type="component" value="Unassembled WGS sequence"/>
</dbReference>
<proteinExistence type="inferred from homology"/>
<accession>A0A918SCZ2</accession>
<keyword evidence="7" id="KW-1185">Reference proteome</keyword>
<dbReference type="Pfam" id="PF00149">
    <property type="entry name" value="Metallophos"/>
    <property type="match status" value="1"/>
</dbReference>
<evidence type="ECO:0000256" key="3">
    <source>
        <dbReference type="ARBA" id="ARBA00023004"/>
    </source>
</evidence>
<dbReference type="PANTHER" id="PTHR42988:SF2">
    <property type="entry name" value="CYCLIC NUCLEOTIDE PHOSPHODIESTERASE CBUA0032-RELATED"/>
    <property type="match status" value="1"/>
</dbReference>
<name>A0A918SCZ2_9HYPH</name>
<dbReference type="AlphaFoldDB" id="A0A918SCZ2"/>
<keyword evidence="2" id="KW-0378">Hydrolase</keyword>
<comment type="similarity">
    <text evidence="4">Belongs to the cyclic nucleotide phosphodiesterase class-III family.</text>
</comment>
<dbReference type="RefSeq" id="WP_189427093.1">
    <property type="nucleotide sequence ID" value="NZ_BMZE01000004.1"/>
</dbReference>
<dbReference type="EMBL" id="BMZE01000004">
    <property type="protein sequence ID" value="GHA36049.1"/>
    <property type="molecule type" value="Genomic_DNA"/>
</dbReference>
<evidence type="ECO:0000256" key="4">
    <source>
        <dbReference type="ARBA" id="ARBA00025742"/>
    </source>
</evidence>
<evidence type="ECO:0000313" key="6">
    <source>
        <dbReference type="EMBL" id="GHA36049.1"/>
    </source>
</evidence>
<evidence type="ECO:0000313" key="7">
    <source>
        <dbReference type="Proteomes" id="UP000646579"/>
    </source>
</evidence>
<dbReference type="InterPro" id="IPR029052">
    <property type="entry name" value="Metallo-depent_PP-like"/>
</dbReference>
<dbReference type="SUPFAM" id="SSF56300">
    <property type="entry name" value="Metallo-dependent phosphatases"/>
    <property type="match status" value="1"/>
</dbReference>
<evidence type="ECO:0000256" key="2">
    <source>
        <dbReference type="ARBA" id="ARBA00022801"/>
    </source>
</evidence>
<dbReference type="GO" id="GO:0016787">
    <property type="term" value="F:hydrolase activity"/>
    <property type="evidence" value="ECO:0007669"/>
    <property type="project" value="UniProtKB-KW"/>
</dbReference>
<keyword evidence="3" id="KW-0408">Iron</keyword>
<evidence type="ECO:0000259" key="5">
    <source>
        <dbReference type="Pfam" id="PF00149"/>
    </source>
</evidence>
<protein>
    <submittedName>
        <fullName evidence="6">Metallophosphoesterase</fullName>
    </submittedName>
</protein>
<dbReference type="InterPro" id="IPR050884">
    <property type="entry name" value="CNP_phosphodiesterase-III"/>
</dbReference>
<keyword evidence="1" id="KW-0479">Metal-binding</keyword>
<dbReference type="Gene3D" id="3.60.21.10">
    <property type="match status" value="1"/>
</dbReference>
<sequence length="280" mass="31534">MRITHLSDLHFGHHDEDLAAGLAHDLSSQNPDLVVVSGDFTQLGSRREFMAAHAFLKELTVPFLAVPGNHDVPAYNLFKRFTDPYARYRKFVSDEVEPFVEMEGVAIAGLKTARRVRAGLNWAHGSISKSQLRELRQRFRQADPNSVRVVVAHHPLLWPEEQMMKPMPLVKRADLALRTFGELGVRLVLSGHFHMSYVRRHENPGEVRVAQPSGARRPTAAPILVAQTSSTISTRLRGHANAYNLIDIANGYITVTVREWQDNAWVTRETASEKAVLNHE</sequence>
<organism evidence="6 7">
    <name type="scientific">Devosia pacifica</name>
    <dbReference type="NCBI Taxonomy" id="1335967"/>
    <lineage>
        <taxon>Bacteria</taxon>
        <taxon>Pseudomonadati</taxon>
        <taxon>Pseudomonadota</taxon>
        <taxon>Alphaproteobacteria</taxon>
        <taxon>Hyphomicrobiales</taxon>
        <taxon>Devosiaceae</taxon>
        <taxon>Devosia</taxon>
    </lineage>
</organism>
<gene>
    <name evidence="6" type="ORF">GCM10007989_35130</name>
</gene>
<dbReference type="GO" id="GO:0046872">
    <property type="term" value="F:metal ion binding"/>
    <property type="evidence" value="ECO:0007669"/>
    <property type="project" value="UniProtKB-KW"/>
</dbReference>
<dbReference type="PANTHER" id="PTHR42988">
    <property type="entry name" value="PHOSPHOHYDROLASE"/>
    <property type="match status" value="1"/>
</dbReference>
<reference evidence="6" key="2">
    <citation type="submission" date="2020-09" db="EMBL/GenBank/DDBJ databases">
        <authorList>
            <person name="Sun Q."/>
            <person name="Kim S."/>
        </authorList>
    </citation>
    <scope>NUCLEOTIDE SEQUENCE</scope>
    <source>
        <strain evidence="6">KCTC 32437</strain>
    </source>
</reference>
<evidence type="ECO:0000256" key="1">
    <source>
        <dbReference type="ARBA" id="ARBA00022723"/>
    </source>
</evidence>
<comment type="caution">
    <text evidence="6">The sequence shown here is derived from an EMBL/GenBank/DDBJ whole genome shotgun (WGS) entry which is preliminary data.</text>
</comment>
<reference evidence="6" key="1">
    <citation type="journal article" date="2014" name="Int. J. Syst. Evol. Microbiol.">
        <title>Complete genome sequence of Corynebacterium casei LMG S-19264T (=DSM 44701T), isolated from a smear-ripened cheese.</title>
        <authorList>
            <consortium name="US DOE Joint Genome Institute (JGI-PGF)"/>
            <person name="Walter F."/>
            <person name="Albersmeier A."/>
            <person name="Kalinowski J."/>
            <person name="Ruckert C."/>
        </authorList>
    </citation>
    <scope>NUCLEOTIDE SEQUENCE</scope>
    <source>
        <strain evidence="6">KCTC 32437</strain>
    </source>
</reference>
<feature type="domain" description="Calcineurin-like phosphoesterase" evidence="5">
    <location>
        <begin position="1"/>
        <end position="195"/>
    </location>
</feature>